<gene>
    <name evidence="4" type="ORF">CDQ84_13315</name>
</gene>
<evidence type="ECO:0000256" key="2">
    <source>
        <dbReference type="ARBA" id="ARBA00006573"/>
    </source>
</evidence>
<comment type="subcellular location">
    <subcellularLocation>
        <location evidence="1">Spore core</location>
    </subcellularLocation>
</comment>
<evidence type="ECO:0000256" key="1">
    <source>
        <dbReference type="ARBA" id="ARBA00004288"/>
    </source>
</evidence>
<dbReference type="EMBL" id="NIOJ01000037">
    <property type="protein sequence ID" value="PNT97425.1"/>
    <property type="molecule type" value="Genomic_DNA"/>
</dbReference>
<dbReference type="InterPro" id="IPR012610">
    <property type="entry name" value="SASP_SspH"/>
</dbReference>
<dbReference type="GO" id="GO:0030436">
    <property type="term" value="P:asexual sporulation"/>
    <property type="evidence" value="ECO:0007669"/>
    <property type="project" value="InterPro"/>
</dbReference>
<sequence length="62" mass="6761">MDSKRAEEIMKSNGLIHVSYNGMPVNIESIRGDLAEVTLIGMGKKIDIPISALAETDPLYTI</sequence>
<protein>
    <recommendedName>
        <fullName evidence="6">H-type small acid-soluble spore protein</fullName>
    </recommendedName>
</protein>
<dbReference type="GO" id="GO:0042601">
    <property type="term" value="C:endospore-forming forespore"/>
    <property type="evidence" value="ECO:0007669"/>
    <property type="project" value="InterPro"/>
</dbReference>
<evidence type="ECO:0008006" key="6">
    <source>
        <dbReference type="Google" id="ProtNLM"/>
    </source>
</evidence>
<keyword evidence="3" id="KW-0749">Sporulation</keyword>
<comment type="similarity">
    <text evidence="2">Belongs to the SspH family.</text>
</comment>
<dbReference type="GO" id="GO:0030435">
    <property type="term" value="P:sporulation resulting in formation of a cellular spore"/>
    <property type="evidence" value="ECO:0007669"/>
    <property type="project" value="UniProtKB-KW"/>
</dbReference>
<dbReference type="OrthoDB" id="1683648at2"/>
<evidence type="ECO:0000313" key="5">
    <source>
        <dbReference type="Proteomes" id="UP000236151"/>
    </source>
</evidence>
<comment type="caution">
    <text evidence="4">The sequence shown here is derived from an EMBL/GenBank/DDBJ whole genome shotgun (WGS) entry which is preliminary data.</text>
</comment>
<dbReference type="RefSeq" id="WP_103082223.1">
    <property type="nucleotide sequence ID" value="NZ_CP021850.1"/>
</dbReference>
<dbReference type="AlphaFoldDB" id="A0A2K2FB69"/>
<name>A0A2K2FB69_9CLOT</name>
<dbReference type="Proteomes" id="UP000236151">
    <property type="component" value="Unassembled WGS sequence"/>
</dbReference>
<dbReference type="Pfam" id="PF08141">
    <property type="entry name" value="SspH"/>
    <property type="match status" value="1"/>
</dbReference>
<reference evidence="5" key="1">
    <citation type="submission" date="2017-06" db="EMBL/GenBank/DDBJ databases">
        <title>Investigating the central metabolism of Clostridium thermosuccinogenes.</title>
        <authorList>
            <person name="Koendjbiharie J.G."/>
            <person name="Van Kranenburg R."/>
            <person name="Vriesendorp B."/>
        </authorList>
    </citation>
    <scope>NUCLEOTIDE SEQUENCE [LARGE SCALE GENOMIC DNA]</scope>
    <source>
        <strain evidence="5">DSM 5806</strain>
    </source>
</reference>
<organism evidence="4 5">
    <name type="scientific">Clostridium thermosuccinogenes</name>
    <dbReference type="NCBI Taxonomy" id="84032"/>
    <lineage>
        <taxon>Bacteria</taxon>
        <taxon>Bacillati</taxon>
        <taxon>Bacillota</taxon>
        <taxon>Clostridia</taxon>
        <taxon>Eubacteriales</taxon>
        <taxon>Clostridiaceae</taxon>
        <taxon>Clostridium</taxon>
    </lineage>
</organism>
<evidence type="ECO:0000313" key="4">
    <source>
        <dbReference type="EMBL" id="PNT97425.1"/>
    </source>
</evidence>
<accession>A0A2K2FB69</accession>
<evidence type="ECO:0000256" key="3">
    <source>
        <dbReference type="ARBA" id="ARBA00022969"/>
    </source>
</evidence>
<proteinExistence type="inferred from homology"/>
<keyword evidence="5" id="KW-1185">Reference proteome</keyword>
<dbReference type="KEGG" id="cthd:CDO33_20120"/>